<dbReference type="AlphaFoldDB" id="A0A934N5A2"/>
<protein>
    <submittedName>
        <fullName evidence="2">Asp23/Gls24 family envelope stress response protein</fullName>
    </submittedName>
</protein>
<organism evidence="2 3">
    <name type="scientific">Candidatus Nephthysia bennettiae</name>
    <dbReference type="NCBI Taxonomy" id="3127016"/>
    <lineage>
        <taxon>Bacteria</taxon>
        <taxon>Bacillati</taxon>
        <taxon>Candidatus Dormiibacterota</taxon>
        <taxon>Candidatus Dormibacteria</taxon>
        <taxon>Candidatus Dormibacterales</taxon>
        <taxon>Candidatus Dormibacteraceae</taxon>
        <taxon>Candidatus Nephthysia</taxon>
    </lineage>
</organism>
<evidence type="ECO:0000313" key="2">
    <source>
        <dbReference type="EMBL" id="MBJ7601145.1"/>
    </source>
</evidence>
<dbReference type="Pfam" id="PF03780">
    <property type="entry name" value="Asp23"/>
    <property type="match status" value="1"/>
</dbReference>
<name>A0A934N5A2_9BACT</name>
<evidence type="ECO:0000313" key="3">
    <source>
        <dbReference type="Proteomes" id="UP000612893"/>
    </source>
</evidence>
<dbReference type="Proteomes" id="UP000612893">
    <property type="component" value="Unassembled WGS sequence"/>
</dbReference>
<evidence type="ECO:0000256" key="1">
    <source>
        <dbReference type="ARBA" id="ARBA00005721"/>
    </source>
</evidence>
<sequence length="119" mass="13000">MRSRRERGRIEVFPTVVSAIAGHAATECYGVMGMAARGLREGVATLLRRENVHRGVEVREVDGQLAIDVYVVVQYGTRITEVAHNLQGAVRFEVERTVGVPVAEVNVFVQGVHEDNGTG</sequence>
<proteinExistence type="inferred from homology"/>
<keyword evidence="3" id="KW-1185">Reference proteome</keyword>
<dbReference type="InterPro" id="IPR005531">
    <property type="entry name" value="Asp23"/>
</dbReference>
<dbReference type="PANTHER" id="PTHR34297:SF2">
    <property type="entry name" value="ASP23_GLS24 FAMILY ENVELOPE STRESS RESPONSE PROTEIN"/>
    <property type="match status" value="1"/>
</dbReference>
<comment type="similarity">
    <text evidence="1">Belongs to the asp23 family.</text>
</comment>
<accession>A0A934N5A2</accession>
<comment type="caution">
    <text evidence="2">The sequence shown here is derived from an EMBL/GenBank/DDBJ whole genome shotgun (WGS) entry which is preliminary data.</text>
</comment>
<dbReference type="PANTHER" id="PTHR34297">
    <property type="entry name" value="HYPOTHETICAL CYTOSOLIC PROTEIN-RELATED"/>
    <property type="match status" value="1"/>
</dbReference>
<reference evidence="2" key="1">
    <citation type="submission" date="2020-10" db="EMBL/GenBank/DDBJ databases">
        <title>Ca. Dormibacterota MAGs.</title>
        <authorList>
            <person name="Montgomery K."/>
        </authorList>
    </citation>
    <scope>NUCLEOTIDE SEQUENCE [LARGE SCALE GENOMIC DNA]</scope>
    <source>
        <strain evidence="2">SC8812_S17_10</strain>
    </source>
</reference>
<gene>
    <name evidence="2" type="ORF">JF922_24110</name>
</gene>
<dbReference type="EMBL" id="JAEKNR010000234">
    <property type="protein sequence ID" value="MBJ7601145.1"/>
    <property type="molecule type" value="Genomic_DNA"/>
</dbReference>